<gene>
    <name evidence="2" type="ORF">P9989_19005</name>
</gene>
<sequence>MDNKIDLTGILAAIIMELLGGTYQNSKTESIQTDRNIVRFIVGFISAAIISPIYEEIFYRWVFV</sequence>
<proteinExistence type="predicted"/>
<evidence type="ECO:0000313" key="2">
    <source>
        <dbReference type="EMBL" id="WFT74419.1"/>
    </source>
</evidence>
<keyword evidence="3" id="KW-1185">Reference proteome</keyword>
<keyword evidence="1" id="KW-1133">Transmembrane helix</keyword>
<feature type="transmembrane region" description="Helical" evidence="1">
    <location>
        <begin position="6"/>
        <end position="25"/>
    </location>
</feature>
<protein>
    <recommendedName>
        <fullName evidence="4">CAAX protease self-immunity</fullName>
    </recommendedName>
</protein>
<evidence type="ECO:0008006" key="4">
    <source>
        <dbReference type="Google" id="ProtNLM"/>
    </source>
</evidence>
<dbReference type="Proteomes" id="UP001221597">
    <property type="component" value="Chromosome"/>
</dbReference>
<evidence type="ECO:0000313" key="3">
    <source>
        <dbReference type="Proteomes" id="UP001221597"/>
    </source>
</evidence>
<keyword evidence="1" id="KW-0472">Membrane</keyword>
<feature type="transmembrane region" description="Helical" evidence="1">
    <location>
        <begin position="37"/>
        <end position="54"/>
    </location>
</feature>
<accession>A0ABY8IYQ5</accession>
<reference evidence="2 3" key="1">
    <citation type="submission" date="2023-04" db="EMBL/GenBank/DDBJ databases">
        <title>Genome sequence of Halobacillus naozhouensis KACC 21980.</title>
        <authorList>
            <person name="Kim S."/>
            <person name="Heo J."/>
            <person name="Kwon S.-W."/>
        </authorList>
    </citation>
    <scope>NUCLEOTIDE SEQUENCE [LARGE SCALE GENOMIC DNA]</scope>
    <source>
        <strain evidence="2 3">KCTC 13234</strain>
    </source>
</reference>
<dbReference type="EMBL" id="CP121671">
    <property type="protein sequence ID" value="WFT74419.1"/>
    <property type="molecule type" value="Genomic_DNA"/>
</dbReference>
<keyword evidence="1" id="KW-0812">Transmembrane</keyword>
<organism evidence="2 3">
    <name type="scientific">Halobacillus naozhouensis</name>
    <dbReference type="NCBI Taxonomy" id="554880"/>
    <lineage>
        <taxon>Bacteria</taxon>
        <taxon>Bacillati</taxon>
        <taxon>Bacillota</taxon>
        <taxon>Bacilli</taxon>
        <taxon>Bacillales</taxon>
        <taxon>Bacillaceae</taxon>
        <taxon>Halobacillus</taxon>
    </lineage>
</organism>
<name>A0ABY8IYQ5_9BACI</name>
<dbReference type="RefSeq" id="WP_283076416.1">
    <property type="nucleotide sequence ID" value="NZ_CP121671.1"/>
</dbReference>
<evidence type="ECO:0000256" key="1">
    <source>
        <dbReference type="SAM" id="Phobius"/>
    </source>
</evidence>